<evidence type="ECO:0000256" key="6">
    <source>
        <dbReference type="ARBA" id="ARBA00022842"/>
    </source>
</evidence>
<accession>A0A084Y4E4</accession>
<dbReference type="AlphaFoldDB" id="A0A084Y4E4"/>
<dbReference type="InterPro" id="IPR050556">
    <property type="entry name" value="Type_II_TA_system_RNase"/>
</dbReference>
<feature type="binding site" evidence="8">
    <location>
        <position position="102"/>
    </location>
    <ligand>
        <name>Mg(2+)</name>
        <dbReference type="ChEBI" id="CHEBI:18420"/>
    </ligand>
</feature>
<organism evidence="10 11">
    <name type="scientific">Candidatus Accumulibacter vicinus</name>
    <dbReference type="NCBI Taxonomy" id="2954382"/>
    <lineage>
        <taxon>Bacteria</taxon>
        <taxon>Pseudomonadati</taxon>
        <taxon>Pseudomonadota</taxon>
        <taxon>Betaproteobacteria</taxon>
        <taxon>Candidatus Accumulibacter</taxon>
    </lineage>
</organism>
<comment type="similarity">
    <text evidence="7 8">Belongs to the PINc/VapC protein family.</text>
</comment>
<evidence type="ECO:0000256" key="5">
    <source>
        <dbReference type="ARBA" id="ARBA00022801"/>
    </source>
</evidence>
<dbReference type="GO" id="GO:0016787">
    <property type="term" value="F:hydrolase activity"/>
    <property type="evidence" value="ECO:0007669"/>
    <property type="project" value="UniProtKB-KW"/>
</dbReference>
<feature type="binding site" evidence="8">
    <location>
        <position position="6"/>
    </location>
    <ligand>
        <name>Mg(2+)</name>
        <dbReference type="ChEBI" id="CHEBI:18420"/>
    </ligand>
</feature>
<dbReference type="EC" id="3.1.-.-" evidence="8"/>
<dbReference type="Proteomes" id="UP000019812">
    <property type="component" value="Unassembled WGS sequence"/>
</dbReference>
<evidence type="ECO:0000313" key="11">
    <source>
        <dbReference type="Proteomes" id="UP000019812"/>
    </source>
</evidence>
<evidence type="ECO:0000256" key="4">
    <source>
        <dbReference type="ARBA" id="ARBA00022723"/>
    </source>
</evidence>
<dbReference type="PANTHER" id="PTHR33653">
    <property type="entry name" value="RIBONUCLEASE VAPC2"/>
    <property type="match status" value="1"/>
</dbReference>
<dbReference type="HAMAP" id="MF_00265">
    <property type="entry name" value="VapC_Nob1"/>
    <property type="match status" value="1"/>
</dbReference>
<dbReference type="GO" id="GO:0000287">
    <property type="term" value="F:magnesium ion binding"/>
    <property type="evidence" value="ECO:0007669"/>
    <property type="project" value="UniProtKB-UniRule"/>
</dbReference>
<evidence type="ECO:0000256" key="2">
    <source>
        <dbReference type="ARBA" id="ARBA00022649"/>
    </source>
</evidence>
<keyword evidence="4 8" id="KW-0479">Metal-binding</keyword>
<comment type="caution">
    <text evidence="10">The sequence shown here is derived from an EMBL/GenBank/DDBJ whole genome shotgun (WGS) entry which is preliminary data.</text>
</comment>
<evidence type="ECO:0000256" key="1">
    <source>
        <dbReference type="ARBA" id="ARBA00001946"/>
    </source>
</evidence>
<dbReference type="STRING" id="1457154.CAPSK01_000647"/>
<dbReference type="GO" id="GO:0090729">
    <property type="term" value="F:toxin activity"/>
    <property type="evidence" value="ECO:0007669"/>
    <property type="project" value="UniProtKB-KW"/>
</dbReference>
<sequence length="138" mass="15131">MGFLIDTNVLAELRKGDRGDRGVQAWYAGVSSSDLYVSVIVLGEIRRGAELLRRRDPIAAARLDVWLATLRTSVGNRLLPISPEVADSWGRMGIPDRLPMADGLLAATALVHDLVLVTRNTRDVERSGVKLLNPFIGR</sequence>
<dbReference type="RefSeq" id="WP_034922244.1">
    <property type="nucleotide sequence ID" value="NZ_JDSS02000011.1"/>
</dbReference>
<dbReference type="SUPFAM" id="SSF88723">
    <property type="entry name" value="PIN domain-like"/>
    <property type="match status" value="1"/>
</dbReference>
<dbReference type="PANTHER" id="PTHR33653:SF1">
    <property type="entry name" value="RIBONUCLEASE VAPC2"/>
    <property type="match status" value="1"/>
</dbReference>
<evidence type="ECO:0000313" key="10">
    <source>
        <dbReference type="EMBL" id="KFB69588.1"/>
    </source>
</evidence>
<keyword evidence="6 8" id="KW-0460">Magnesium</keyword>
<name>A0A084Y4E4_9PROT</name>
<keyword evidence="3 8" id="KW-0540">Nuclease</keyword>
<feature type="domain" description="PIN" evidence="9">
    <location>
        <begin position="4"/>
        <end position="122"/>
    </location>
</feature>
<dbReference type="EMBL" id="JDSS02000011">
    <property type="protein sequence ID" value="KFB69588.1"/>
    <property type="molecule type" value="Genomic_DNA"/>
</dbReference>
<dbReference type="InterPro" id="IPR022907">
    <property type="entry name" value="VapC_family"/>
</dbReference>
<evidence type="ECO:0000259" key="9">
    <source>
        <dbReference type="Pfam" id="PF01850"/>
    </source>
</evidence>
<protein>
    <recommendedName>
        <fullName evidence="8">Ribonuclease VapC</fullName>
        <shortName evidence="8">RNase VapC</shortName>
        <ecNumber evidence="8">3.1.-.-</ecNumber>
    </recommendedName>
    <alternativeName>
        <fullName evidence="8">Toxin VapC</fullName>
    </alternativeName>
</protein>
<dbReference type="InterPro" id="IPR029060">
    <property type="entry name" value="PIN-like_dom_sf"/>
</dbReference>
<comment type="function">
    <text evidence="8">Toxic component of a toxin-antitoxin (TA) system. An RNase.</text>
</comment>
<proteinExistence type="inferred from homology"/>
<evidence type="ECO:0000256" key="7">
    <source>
        <dbReference type="ARBA" id="ARBA00038093"/>
    </source>
</evidence>
<dbReference type="GO" id="GO:0004540">
    <property type="term" value="F:RNA nuclease activity"/>
    <property type="evidence" value="ECO:0007669"/>
    <property type="project" value="InterPro"/>
</dbReference>
<dbReference type="CDD" id="cd18746">
    <property type="entry name" value="PIN_VapC4-5_FitB-like"/>
    <property type="match status" value="1"/>
</dbReference>
<dbReference type="Pfam" id="PF01850">
    <property type="entry name" value="PIN"/>
    <property type="match status" value="1"/>
</dbReference>
<dbReference type="Gene3D" id="3.40.50.1010">
    <property type="entry name" value="5'-nuclease"/>
    <property type="match status" value="1"/>
</dbReference>
<keyword evidence="2 8" id="KW-1277">Toxin-antitoxin system</keyword>
<evidence type="ECO:0000256" key="8">
    <source>
        <dbReference type="HAMAP-Rule" id="MF_00265"/>
    </source>
</evidence>
<gene>
    <name evidence="10" type="primary">fitB</name>
    <name evidence="8" type="synonym">vapC</name>
    <name evidence="10" type="ORF">CAPSK01_000647</name>
</gene>
<keyword evidence="8" id="KW-0800">Toxin</keyword>
<dbReference type="InterPro" id="IPR002716">
    <property type="entry name" value="PIN_dom"/>
</dbReference>
<evidence type="ECO:0000256" key="3">
    <source>
        <dbReference type="ARBA" id="ARBA00022722"/>
    </source>
</evidence>
<reference evidence="10 11" key="1">
    <citation type="submission" date="2014-07" db="EMBL/GenBank/DDBJ databases">
        <title>Expanding our view of genomic diversity in Candidatus Accumulibacter clades.</title>
        <authorList>
            <person name="Skennerton C.T."/>
            <person name="Barr J.J."/>
            <person name="Slater F.R."/>
            <person name="Bond P.L."/>
            <person name="Tyson G.W."/>
        </authorList>
    </citation>
    <scope>NUCLEOTIDE SEQUENCE [LARGE SCALE GENOMIC DNA]</scope>
    <source>
        <strain evidence="11">SK-01</strain>
    </source>
</reference>
<comment type="cofactor">
    <cofactor evidence="1 8">
        <name>Mg(2+)</name>
        <dbReference type="ChEBI" id="CHEBI:18420"/>
    </cofactor>
</comment>
<keyword evidence="5 8" id="KW-0378">Hydrolase</keyword>